<evidence type="ECO:0000313" key="2">
    <source>
        <dbReference type="RefSeq" id="XP_019707255.1"/>
    </source>
</evidence>
<dbReference type="PANTHER" id="PTHR11439">
    <property type="entry name" value="GAG-POL-RELATED RETROTRANSPOSON"/>
    <property type="match status" value="1"/>
</dbReference>
<reference evidence="2" key="1">
    <citation type="submission" date="2025-08" db="UniProtKB">
        <authorList>
            <consortium name="RefSeq"/>
        </authorList>
    </citation>
    <scope>IDENTIFICATION</scope>
</reference>
<accession>A0A6J0PKD8</accession>
<organism evidence="1 2">
    <name type="scientific">Elaeis guineensis var. tenera</name>
    <name type="common">Oil palm</name>
    <dbReference type="NCBI Taxonomy" id="51953"/>
    <lineage>
        <taxon>Eukaryota</taxon>
        <taxon>Viridiplantae</taxon>
        <taxon>Streptophyta</taxon>
        <taxon>Embryophyta</taxon>
        <taxon>Tracheophyta</taxon>
        <taxon>Spermatophyta</taxon>
        <taxon>Magnoliopsida</taxon>
        <taxon>Liliopsida</taxon>
        <taxon>Arecaceae</taxon>
        <taxon>Arecoideae</taxon>
        <taxon>Cocoseae</taxon>
        <taxon>Elaeidinae</taxon>
        <taxon>Elaeis</taxon>
    </lineage>
</organism>
<keyword evidence="1" id="KW-1185">Reference proteome</keyword>
<proteinExistence type="predicted"/>
<gene>
    <name evidence="2" type="primary">LOC109506070</name>
</gene>
<dbReference type="GeneID" id="109506070"/>
<protein>
    <submittedName>
        <fullName evidence="2">Uncharacterized protein LOC109506070</fullName>
    </submittedName>
</protein>
<dbReference type="KEGG" id="egu:109506070"/>
<dbReference type="Proteomes" id="UP000504607">
    <property type="component" value="Chromosome 7"/>
</dbReference>
<sequence>MVGCRPAATLIEQNHRLMADGGTPVDRERYRRLVGRLIYLSHTHPDITFAVSVVSQYTHDPRKRHQEAVYRIIRYLKGCPGCRLIFSHHGHLKIEGYTAADWAGALDDKKSTSDYCTFLGGNLVTWRSKKQNVVTRSSVEAAYRALAQGVCEVIWLK</sequence>
<dbReference type="SUPFAM" id="SSF56672">
    <property type="entry name" value="DNA/RNA polymerases"/>
    <property type="match status" value="1"/>
</dbReference>
<evidence type="ECO:0000313" key="1">
    <source>
        <dbReference type="Proteomes" id="UP000504607"/>
    </source>
</evidence>
<name>A0A6J0PKD8_ELAGV</name>
<dbReference type="CDD" id="cd09272">
    <property type="entry name" value="RNase_HI_RT_Ty1"/>
    <property type="match status" value="1"/>
</dbReference>
<dbReference type="RefSeq" id="XP_019707255.1">
    <property type="nucleotide sequence ID" value="XM_019851696.1"/>
</dbReference>
<dbReference type="AlphaFoldDB" id="A0A6J0PKD8"/>
<dbReference type="InterPro" id="IPR043502">
    <property type="entry name" value="DNA/RNA_pol_sf"/>
</dbReference>
<dbReference type="InParanoid" id="A0A6J0PKD8"/>
<dbReference type="PANTHER" id="PTHR11439:SF467">
    <property type="entry name" value="INTEGRASE CATALYTIC DOMAIN-CONTAINING PROTEIN"/>
    <property type="match status" value="1"/>
</dbReference>
<dbReference type="OrthoDB" id="1919845at2759"/>